<dbReference type="AlphaFoldDB" id="X1CN27"/>
<dbReference type="Pfam" id="PF02412">
    <property type="entry name" value="TSP_3"/>
    <property type="match status" value="2"/>
</dbReference>
<comment type="caution">
    <text evidence="4">The sequence shown here is derived from an EMBL/GenBank/DDBJ whole genome shotgun (WGS) entry which is preliminary data.</text>
</comment>
<gene>
    <name evidence="4" type="ORF">S01H4_55913</name>
</gene>
<dbReference type="GO" id="GO:0007155">
    <property type="term" value="P:cell adhesion"/>
    <property type="evidence" value="ECO:0007669"/>
    <property type="project" value="InterPro"/>
</dbReference>
<accession>X1CN27</accession>
<dbReference type="GO" id="GO:0005509">
    <property type="term" value="F:calcium ion binding"/>
    <property type="evidence" value="ECO:0007669"/>
    <property type="project" value="InterPro"/>
</dbReference>
<keyword evidence="2" id="KW-0106">Calcium</keyword>
<evidence type="ECO:0008006" key="5">
    <source>
        <dbReference type="Google" id="ProtNLM"/>
    </source>
</evidence>
<dbReference type="PANTHER" id="PTHR10199">
    <property type="entry name" value="THROMBOSPONDIN"/>
    <property type="match status" value="1"/>
</dbReference>
<keyword evidence="1" id="KW-0732">Signal</keyword>
<protein>
    <recommendedName>
        <fullName evidence="5">Dockerin domain-containing protein</fullName>
    </recommendedName>
</protein>
<organism evidence="4">
    <name type="scientific">marine sediment metagenome</name>
    <dbReference type="NCBI Taxonomy" id="412755"/>
    <lineage>
        <taxon>unclassified sequences</taxon>
        <taxon>metagenomes</taxon>
        <taxon>ecological metagenomes</taxon>
    </lineage>
</organism>
<feature type="compositionally biased region" description="Polar residues" evidence="3">
    <location>
        <begin position="75"/>
        <end position="84"/>
    </location>
</feature>
<dbReference type="SUPFAM" id="SSF103647">
    <property type="entry name" value="TSP type-3 repeat"/>
    <property type="match status" value="1"/>
</dbReference>
<evidence type="ECO:0000256" key="2">
    <source>
        <dbReference type="ARBA" id="ARBA00022837"/>
    </source>
</evidence>
<dbReference type="EMBL" id="BART01032334">
    <property type="protein sequence ID" value="GAH09851.1"/>
    <property type="molecule type" value="Genomic_DNA"/>
</dbReference>
<dbReference type="InterPro" id="IPR028974">
    <property type="entry name" value="TSP_type-3_rpt"/>
</dbReference>
<proteinExistence type="predicted"/>
<feature type="region of interest" description="Disordered" evidence="3">
    <location>
        <begin position="75"/>
        <end position="105"/>
    </location>
</feature>
<dbReference type="Gene3D" id="4.10.1080.10">
    <property type="entry name" value="TSP type-3 repeat"/>
    <property type="match status" value="1"/>
</dbReference>
<name>X1CN27_9ZZZZ</name>
<dbReference type="InterPro" id="IPR003367">
    <property type="entry name" value="Thrombospondin_3-like_rpt"/>
</dbReference>
<evidence type="ECO:0000313" key="4">
    <source>
        <dbReference type="EMBL" id="GAH09851.1"/>
    </source>
</evidence>
<evidence type="ECO:0000256" key="1">
    <source>
        <dbReference type="ARBA" id="ARBA00022729"/>
    </source>
</evidence>
<sequence>MSNAKLLAPGDPTKSIVARRVESLAQLYRMPPIGTSIRDDVGLADLNEWISLIDVCEVAADSDNDMVRDNVDNCTALPNASQADTDGDGYGNRCDGDLNNDGSTNRRDQRLLDELIINNDHDAVDADFDQDGLVTLRDQRHFMRYLIGQPPGPSALSPAP</sequence>
<evidence type="ECO:0000256" key="3">
    <source>
        <dbReference type="SAM" id="MobiDB-lite"/>
    </source>
</evidence>
<reference evidence="4" key="1">
    <citation type="journal article" date="2014" name="Front. Microbiol.">
        <title>High frequency of phylogenetically diverse reductive dehalogenase-homologous genes in deep subseafloor sedimentary metagenomes.</title>
        <authorList>
            <person name="Kawai M."/>
            <person name="Futagami T."/>
            <person name="Toyoda A."/>
            <person name="Takaki Y."/>
            <person name="Nishi S."/>
            <person name="Hori S."/>
            <person name="Arai W."/>
            <person name="Tsubouchi T."/>
            <person name="Morono Y."/>
            <person name="Uchiyama I."/>
            <person name="Ito T."/>
            <person name="Fujiyama A."/>
            <person name="Inagaki F."/>
            <person name="Takami H."/>
        </authorList>
    </citation>
    <scope>NUCLEOTIDE SEQUENCE</scope>
    <source>
        <strain evidence="4">Expedition CK06-06</strain>
    </source>
</reference>